<dbReference type="Pfam" id="PF00126">
    <property type="entry name" value="HTH_1"/>
    <property type="match status" value="1"/>
</dbReference>
<dbReference type="InterPro" id="IPR036388">
    <property type="entry name" value="WH-like_DNA-bd_sf"/>
</dbReference>
<comment type="similarity">
    <text evidence="1">Belongs to the LysR transcriptional regulatory family.</text>
</comment>
<dbReference type="PANTHER" id="PTHR30126">
    <property type="entry name" value="HTH-TYPE TRANSCRIPTIONAL REGULATOR"/>
    <property type="match status" value="1"/>
</dbReference>
<evidence type="ECO:0000256" key="2">
    <source>
        <dbReference type="ARBA" id="ARBA00023015"/>
    </source>
</evidence>
<dbReference type="EMBL" id="FMJE01000002">
    <property type="protein sequence ID" value="SCM79289.1"/>
    <property type="molecule type" value="Genomic_DNA"/>
</dbReference>
<dbReference type="GO" id="GO:0000976">
    <property type="term" value="F:transcription cis-regulatory region binding"/>
    <property type="evidence" value="ECO:0007669"/>
    <property type="project" value="TreeGrafter"/>
</dbReference>
<dbReference type="Gene3D" id="3.40.190.290">
    <property type="match status" value="1"/>
</dbReference>
<evidence type="ECO:0000313" key="6">
    <source>
        <dbReference type="EMBL" id="SCM79289.1"/>
    </source>
</evidence>
<accession>A0A212LPC3</accession>
<sequence>MDIQLFQTFLMVAKLGNMTQAAEQLNFTQPTVTGQIRALEQAFGVMLFDRVGKKLFITDAGRELIAYAEKLLTTYDEAHKALSAHPGNIKIGISTTTVNYILAPYLQSFQQQVPHCSVIMEMCSHAATVPKGIAENRFDLGIIQKELSLDYLTGFEVFKEQLVWVVHPKVAEKFKHSTDILEYPLLGYKAGGLFRSLYDKTLGRKKNESSIVYNDAEAMKNSILQGLGCGALPLNLVKHLLADGSLIEFTNVPRPEFSVWVVYHKEKKLSRAAMKLIDILKGEESGTME</sequence>
<evidence type="ECO:0000256" key="3">
    <source>
        <dbReference type="ARBA" id="ARBA00023125"/>
    </source>
</evidence>
<reference evidence="6" key="1">
    <citation type="submission" date="2016-08" db="EMBL/GenBank/DDBJ databases">
        <authorList>
            <person name="Seilhamer J.J."/>
        </authorList>
    </citation>
    <scope>NUCLEOTIDE SEQUENCE</scope>
    <source>
        <strain evidence="6">86</strain>
    </source>
</reference>
<dbReference type="CDD" id="cd05466">
    <property type="entry name" value="PBP2_LTTR_substrate"/>
    <property type="match status" value="1"/>
</dbReference>
<dbReference type="Gene3D" id="1.10.10.10">
    <property type="entry name" value="Winged helix-like DNA-binding domain superfamily/Winged helix DNA-binding domain"/>
    <property type="match status" value="1"/>
</dbReference>
<name>A0A212LPC3_9FIRM</name>
<keyword evidence="3" id="KW-0238">DNA-binding</keyword>
<dbReference type="AlphaFoldDB" id="A0A212LPC3"/>
<protein>
    <recommendedName>
        <fullName evidence="5">HTH lysR-type domain-containing protein</fullName>
    </recommendedName>
</protein>
<feature type="domain" description="HTH lysR-type" evidence="5">
    <location>
        <begin position="1"/>
        <end position="58"/>
    </location>
</feature>
<dbReference type="FunFam" id="1.10.10.10:FF:000001">
    <property type="entry name" value="LysR family transcriptional regulator"/>
    <property type="match status" value="1"/>
</dbReference>
<gene>
    <name evidence="6" type="ORF">KL86SPO_20495</name>
</gene>
<dbReference type="PANTHER" id="PTHR30126:SF100">
    <property type="entry name" value="LYSR-FAMILY TRANSCRIPTIONAL REGULATOR"/>
    <property type="match status" value="1"/>
</dbReference>
<dbReference type="InterPro" id="IPR005119">
    <property type="entry name" value="LysR_subst-bd"/>
</dbReference>
<organism evidence="6">
    <name type="scientific">uncultured Sporomusa sp</name>
    <dbReference type="NCBI Taxonomy" id="307249"/>
    <lineage>
        <taxon>Bacteria</taxon>
        <taxon>Bacillati</taxon>
        <taxon>Bacillota</taxon>
        <taxon>Negativicutes</taxon>
        <taxon>Selenomonadales</taxon>
        <taxon>Sporomusaceae</taxon>
        <taxon>Sporomusa</taxon>
        <taxon>environmental samples</taxon>
    </lineage>
</organism>
<dbReference type="InterPro" id="IPR036390">
    <property type="entry name" value="WH_DNA-bd_sf"/>
</dbReference>
<dbReference type="PROSITE" id="PS50931">
    <property type="entry name" value="HTH_LYSR"/>
    <property type="match status" value="1"/>
</dbReference>
<keyword evidence="4" id="KW-0804">Transcription</keyword>
<dbReference type="PRINTS" id="PR00039">
    <property type="entry name" value="HTHLYSR"/>
</dbReference>
<proteinExistence type="inferred from homology"/>
<dbReference type="InterPro" id="IPR000847">
    <property type="entry name" value="LysR_HTH_N"/>
</dbReference>
<evidence type="ECO:0000256" key="4">
    <source>
        <dbReference type="ARBA" id="ARBA00023163"/>
    </source>
</evidence>
<dbReference type="SUPFAM" id="SSF46785">
    <property type="entry name" value="Winged helix' DNA-binding domain"/>
    <property type="match status" value="1"/>
</dbReference>
<dbReference type="GO" id="GO:0003700">
    <property type="term" value="F:DNA-binding transcription factor activity"/>
    <property type="evidence" value="ECO:0007669"/>
    <property type="project" value="InterPro"/>
</dbReference>
<keyword evidence="2" id="KW-0805">Transcription regulation</keyword>
<dbReference type="Pfam" id="PF03466">
    <property type="entry name" value="LysR_substrate"/>
    <property type="match status" value="1"/>
</dbReference>
<dbReference type="SUPFAM" id="SSF53850">
    <property type="entry name" value="Periplasmic binding protein-like II"/>
    <property type="match status" value="1"/>
</dbReference>
<dbReference type="RefSeq" id="WP_288183478.1">
    <property type="nucleotide sequence ID" value="NZ_LT608335.1"/>
</dbReference>
<evidence type="ECO:0000256" key="1">
    <source>
        <dbReference type="ARBA" id="ARBA00009437"/>
    </source>
</evidence>
<evidence type="ECO:0000259" key="5">
    <source>
        <dbReference type="PROSITE" id="PS50931"/>
    </source>
</evidence>